<dbReference type="InterPro" id="IPR000008">
    <property type="entry name" value="C2_dom"/>
</dbReference>
<keyword evidence="6" id="KW-0204">Cytolysis</keyword>
<evidence type="ECO:0000259" key="10">
    <source>
        <dbReference type="PROSITE" id="PS50004"/>
    </source>
</evidence>
<accession>A0A8C8SG01</accession>
<dbReference type="Pfam" id="PF00168">
    <property type="entry name" value="C2"/>
    <property type="match status" value="1"/>
</dbReference>
<organism evidence="12 13">
    <name type="scientific">Pelusios castaneus</name>
    <name type="common">West African mud turtle</name>
    <dbReference type="NCBI Taxonomy" id="367368"/>
    <lineage>
        <taxon>Eukaryota</taxon>
        <taxon>Metazoa</taxon>
        <taxon>Chordata</taxon>
        <taxon>Craniata</taxon>
        <taxon>Vertebrata</taxon>
        <taxon>Euteleostomi</taxon>
        <taxon>Archelosauria</taxon>
        <taxon>Testudinata</taxon>
        <taxon>Testudines</taxon>
        <taxon>Pleurodira</taxon>
        <taxon>Pelomedusidae</taxon>
        <taxon>Pelusios</taxon>
    </lineage>
</organism>
<dbReference type="InterPro" id="IPR052784">
    <property type="entry name" value="Perforin-1_pore-forming"/>
</dbReference>
<dbReference type="PRINTS" id="PR00764">
    <property type="entry name" value="COMPLEMENTC9"/>
</dbReference>
<evidence type="ECO:0000256" key="6">
    <source>
        <dbReference type="ARBA" id="ARBA00022852"/>
    </source>
</evidence>
<dbReference type="InterPro" id="IPR035892">
    <property type="entry name" value="C2_domain_sf"/>
</dbReference>
<dbReference type="InterPro" id="IPR001862">
    <property type="entry name" value="MAC_perforin"/>
</dbReference>
<keyword evidence="8" id="KW-1015">Disulfide bond</keyword>
<keyword evidence="7" id="KW-0472">Membrane</keyword>
<dbReference type="PROSITE" id="PS50004">
    <property type="entry name" value="C2"/>
    <property type="match status" value="1"/>
</dbReference>
<comment type="subcellular location">
    <subcellularLocation>
        <location evidence="1">Membrane</location>
    </subcellularLocation>
    <subcellularLocation>
        <location evidence="2">Secreted</location>
    </subcellularLocation>
</comment>
<evidence type="ECO:0000256" key="3">
    <source>
        <dbReference type="ARBA" id="ARBA00009214"/>
    </source>
</evidence>
<dbReference type="PANTHER" id="PTHR46096:SF3">
    <property type="entry name" value="PERFORIN-1"/>
    <property type="match status" value="1"/>
</dbReference>
<evidence type="ECO:0000256" key="8">
    <source>
        <dbReference type="ARBA" id="ARBA00023157"/>
    </source>
</evidence>
<dbReference type="GO" id="GO:0031640">
    <property type="term" value="P:killing of cells of another organism"/>
    <property type="evidence" value="ECO:0007669"/>
    <property type="project" value="UniProtKB-KW"/>
</dbReference>
<evidence type="ECO:0000256" key="2">
    <source>
        <dbReference type="ARBA" id="ARBA00004613"/>
    </source>
</evidence>
<dbReference type="GO" id="GO:0005576">
    <property type="term" value="C:extracellular region"/>
    <property type="evidence" value="ECO:0007669"/>
    <property type="project" value="UniProtKB-SubCell"/>
</dbReference>
<dbReference type="PROSITE" id="PS51412">
    <property type="entry name" value="MACPF_2"/>
    <property type="match status" value="1"/>
</dbReference>
<proteinExistence type="inferred from homology"/>
<dbReference type="GO" id="GO:0001913">
    <property type="term" value="P:T cell mediated cytotoxicity"/>
    <property type="evidence" value="ECO:0007669"/>
    <property type="project" value="TreeGrafter"/>
</dbReference>
<evidence type="ECO:0000256" key="9">
    <source>
        <dbReference type="SAM" id="SignalP"/>
    </source>
</evidence>
<feature type="chain" id="PRO_5034460222" description="Perforin" evidence="9">
    <location>
        <begin position="24"/>
        <end position="551"/>
    </location>
</feature>
<dbReference type="GO" id="GO:0005579">
    <property type="term" value="C:membrane attack complex"/>
    <property type="evidence" value="ECO:0007669"/>
    <property type="project" value="InterPro"/>
</dbReference>
<dbReference type="SMART" id="SM00239">
    <property type="entry name" value="C2"/>
    <property type="match status" value="1"/>
</dbReference>
<dbReference type="InterPro" id="IPR020863">
    <property type="entry name" value="MACPF_CS"/>
</dbReference>
<dbReference type="Proteomes" id="UP000694393">
    <property type="component" value="Unplaced"/>
</dbReference>
<feature type="domain" description="C2" evidence="10">
    <location>
        <begin position="396"/>
        <end position="513"/>
    </location>
</feature>
<keyword evidence="5 9" id="KW-0732">Signal</keyword>
<dbReference type="InterPro" id="IPR020864">
    <property type="entry name" value="MACPF"/>
</dbReference>
<evidence type="ECO:0008006" key="14">
    <source>
        <dbReference type="Google" id="ProtNLM"/>
    </source>
</evidence>
<evidence type="ECO:0000313" key="12">
    <source>
        <dbReference type="Ensembl" id="ENSPCEP00000019057.1"/>
    </source>
</evidence>
<keyword evidence="4" id="KW-0964">Secreted</keyword>
<dbReference type="GO" id="GO:0022829">
    <property type="term" value="F:wide pore channel activity"/>
    <property type="evidence" value="ECO:0007669"/>
    <property type="project" value="TreeGrafter"/>
</dbReference>
<evidence type="ECO:0000259" key="11">
    <source>
        <dbReference type="PROSITE" id="PS51412"/>
    </source>
</evidence>
<name>A0A8C8SG01_9SAUR</name>
<reference evidence="12" key="2">
    <citation type="submission" date="2025-09" db="UniProtKB">
        <authorList>
            <consortium name="Ensembl"/>
        </authorList>
    </citation>
    <scope>IDENTIFICATION</scope>
</reference>
<evidence type="ECO:0000256" key="1">
    <source>
        <dbReference type="ARBA" id="ARBA00004370"/>
    </source>
</evidence>
<reference evidence="12" key="1">
    <citation type="submission" date="2025-08" db="UniProtKB">
        <authorList>
            <consortium name="Ensembl"/>
        </authorList>
    </citation>
    <scope>IDENTIFICATION</scope>
</reference>
<dbReference type="GO" id="GO:0051607">
    <property type="term" value="P:defense response to virus"/>
    <property type="evidence" value="ECO:0007669"/>
    <property type="project" value="TreeGrafter"/>
</dbReference>
<sequence>MSAMPRLGAFIPLLLFIFPVASSHCHTATAHECKKHTAFVPGHRLVGEGIDVTTMARKGAYLVDSSHWQYADSTCTLCQNPLLGGQLQRLPLAVEDWTVHVLCHPNLTSSVQPSAIGMVGLVSSAIQNDWKEGLDVPVKPQVNVQVVLAGSHSKLANFMADKLQKDKYTFVSHEVSCSYYSRYQVSTEPPLTSHFSLALENLPEHYNSKSKLEYQQLINNYGTHYLSMLQLGGRARDVTAVRVCEAALNSLSDDEIKDCLSVEAGVSIGMKSVKARASNCEEEKKKGKVRESFHDTYQERHVEVEGGHSTADLLFSGKDATVFSAWIESLKTSPGLVSYSLQPIHTLVGEDDPKQEALRQAVSEYITKRALWRNCTQSCPPGTQRSARDPCSCICPGDAVTNTMCCSRERGLGKLTVMVQQASGLWGDYITATDAFVKITFEKKVIQTKTIWNNNNPVWNVHLDFGAIRVTSTSKIHVQVWDEDNKWDDDLLGSCDVPLEAGGPHHRDCYLNHGRIWFQYTLHCGPNLGGRSCLDYVPQPPQKRKAKGFDL</sequence>
<evidence type="ECO:0000256" key="5">
    <source>
        <dbReference type="ARBA" id="ARBA00022729"/>
    </source>
</evidence>
<dbReference type="PANTHER" id="PTHR46096">
    <property type="entry name" value="PERFORIN-1"/>
    <property type="match status" value="1"/>
</dbReference>
<comment type="similarity">
    <text evidence="3">Belongs to the complement C6/C7/C8/C9 family.</text>
</comment>
<dbReference type="Gene3D" id="2.60.40.150">
    <property type="entry name" value="C2 domain"/>
    <property type="match status" value="1"/>
</dbReference>
<dbReference type="SMART" id="SM00457">
    <property type="entry name" value="MACPF"/>
    <property type="match status" value="1"/>
</dbReference>
<feature type="signal peptide" evidence="9">
    <location>
        <begin position="1"/>
        <end position="23"/>
    </location>
</feature>
<dbReference type="AlphaFoldDB" id="A0A8C8SG01"/>
<dbReference type="SUPFAM" id="SSF49562">
    <property type="entry name" value="C2 domain (Calcium/lipid-binding domain, CaLB)"/>
    <property type="match status" value="1"/>
</dbReference>
<protein>
    <recommendedName>
        <fullName evidence="14">Perforin</fullName>
    </recommendedName>
</protein>
<evidence type="ECO:0000313" key="13">
    <source>
        <dbReference type="Proteomes" id="UP000694393"/>
    </source>
</evidence>
<dbReference type="Ensembl" id="ENSPCET00000019706.1">
    <property type="protein sequence ID" value="ENSPCEP00000019057.1"/>
    <property type="gene ID" value="ENSPCEG00000014833.1"/>
</dbReference>
<evidence type="ECO:0000256" key="7">
    <source>
        <dbReference type="ARBA" id="ARBA00023136"/>
    </source>
</evidence>
<dbReference type="Pfam" id="PF01823">
    <property type="entry name" value="MACPF"/>
    <property type="match status" value="1"/>
</dbReference>
<evidence type="ECO:0000256" key="4">
    <source>
        <dbReference type="ARBA" id="ARBA00022525"/>
    </source>
</evidence>
<keyword evidence="13" id="KW-1185">Reference proteome</keyword>
<dbReference type="PROSITE" id="PS00279">
    <property type="entry name" value="MACPF_1"/>
    <property type="match status" value="1"/>
</dbReference>
<feature type="domain" description="MACPF" evidence="11">
    <location>
        <begin position="29"/>
        <end position="373"/>
    </location>
</feature>
<dbReference type="GO" id="GO:0001771">
    <property type="term" value="P:immunological synapse formation"/>
    <property type="evidence" value="ECO:0007669"/>
    <property type="project" value="TreeGrafter"/>
</dbReference>